<dbReference type="Proteomes" id="UP000765509">
    <property type="component" value="Unassembled WGS sequence"/>
</dbReference>
<dbReference type="AlphaFoldDB" id="A0A9Q3K6C4"/>
<evidence type="ECO:0000313" key="2">
    <source>
        <dbReference type="Proteomes" id="UP000765509"/>
    </source>
</evidence>
<keyword evidence="2" id="KW-1185">Reference proteome</keyword>
<proteinExistence type="predicted"/>
<gene>
    <name evidence="1" type="ORF">O181_115370</name>
</gene>
<protein>
    <submittedName>
        <fullName evidence="1">Uncharacterized protein</fullName>
    </submittedName>
</protein>
<comment type="caution">
    <text evidence="1">The sequence shown here is derived from an EMBL/GenBank/DDBJ whole genome shotgun (WGS) entry which is preliminary data.</text>
</comment>
<sequence length="135" mass="14835">MIGSPGEIKEALVVKIIDLNDSVEISLKTEQAFNAQSGKAKFKTTKKKKKDYPTCSNGRHNAKTKNSASLCGELKGLNNKTADQVLKNDSEDSPVEFYPPTVYATCNQQCHGHDIILDSGSSHHMTPHISVQDYQ</sequence>
<evidence type="ECO:0000313" key="1">
    <source>
        <dbReference type="EMBL" id="MBW0575655.1"/>
    </source>
</evidence>
<name>A0A9Q3K6C4_9BASI</name>
<accession>A0A9Q3K6C4</accession>
<dbReference type="OrthoDB" id="2504515at2759"/>
<organism evidence="1 2">
    <name type="scientific">Austropuccinia psidii MF-1</name>
    <dbReference type="NCBI Taxonomy" id="1389203"/>
    <lineage>
        <taxon>Eukaryota</taxon>
        <taxon>Fungi</taxon>
        <taxon>Dikarya</taxon>
        <taxon>Basidiomycota</taxon>
        <taxon>Pucciniomycotina</taxon>
        <taxon>Pucciniomycetes</taxon>
        <taxon>Pucciniales</taxon>
        <taxon>Sphaerophragmiaceae</taxon>
        <taxon>Austropuccinia</taxon>
    </lineage>
</organism>
<reference evidence="1" key="1">
    <citation type="submission" date="2021-03" db="EMBL/GenBank/DDBJ databases">
        <title>Draft genome sequence of rust myrtle Austropuccinia psidii MF-1, a brazilian biotype.</title>
        <authorList>
            <person name="Quecine M.C."/>
            <person name="Pachon D.M.R."/>
            <person name="Bonatelli M.L."/>
            <person name="Correr F.H."/>
            <person name="Franceschini L.M."/>
            <person name="Leite T.F."/>
            <person name="Margarido G.R.A."/>
            <person name="Almeida C.A."/>
            <person name="Ferrarezi J.A."/>
            <person name="Labate C.A."/>
        </authorList>
    </citation>
    <scope>NUCLEOTIDE SEQUENCE</scope>
    <source>
        <strain evidence="1">MF-1</strain>
    </source>
</reference>
<dbReference type="EMBL" id="AVOT02096714">
    <property type="protein sequence ID" value="MBW0575655.1"/>
    <property type="molecule type" value="Genomic_DNA"/>
</dbReference>